<name>A0ACD3QP50_LARCR</name>
<comment type="caution">
    <text evidence="1">The sequence shown here is derived from an EMBL/GenBank/DDBJ whole genome shotgun (WGS) entry which is preliminary data.</text>
</comment>
<sequence length="455" mass="50221">MKSIISDLHSKFAEKTWNETFQLVRRCMDKSRDESKPCEPLVRSLERLQEVFNVSSMNTMKSRLEMIAKQQGMGFHITEATCYLTADLFYLEVVLLPCGGVEEVKVAPHGGAPVPSESLLQLLRSKHFAEFSAKLAGLFTQYNIPGDNEIKLKLFASLQCIGKDLQQISHLPREPKDSDPQVDMINNGRVGCLIAGKEDCPLTIQFYTGPTDGIKTSDLQIPDSVVQAAQVTVGVSDVTHKLQMASVIPQPAQLDPQGYPAFLPLSEVQHEALPACFLLKLQPAVPLMASFVNRLGEITDVTIPDVDLQWAPLPKLLMRRSSANSREETIDGQDDVFTAPLPGGVMHSYVLPGAAWEVPAQRAASVDSIPFTHPAHVPALLELLRHQCAINTLLTSCMTSERASTGRTSQNGARQRLCMKSYDSHLMLFIGGLCYQVRFVTRTSKSFRSLTPAFL</sequence>
<proteinExistence type="predicted"/>
<evidence type="ECO:0000313" key="2">
    <source>
        <dbReference type="Proteomes" id="UP000793456"/>
    </source>
</evidence>
<dbReference type="EMBL" id="CM011689">
    <property type="protein sequence ID" value="TMS08996.1"/>
    <property type="molecule type" value="Genomic_DNA"/>
</dbReference>
<organism evidence="1 2">
    <name type="scientific">Larimichthys crocea</name>
    <name type="common">Large yellow croaker</name>
    <name type="synonym">Pseudosciaena crocea</name>
    <dbReference type="NCBI Taxonomy" id="215358"/>
    <lineage>
        <taxon>Eukaryota</taxon>
        <taxon>Metazoa</taxon>
        <taxon>Chordata</taxon>
        <taxon>Craniata</taxon>
        <taxon>Vertebrata</taxon>
        <taxon>Euteleostomi</taxon>
        <taxon>Actinopterygii</taxon>
        <taxon>Neopterygii</taxon>
        <taxon>Teleostei</taxon>
        <taxon>Neoteleostei</taxon>
        <taxon>Acanthomorphata</taxon>
        <taxon>Eupercaria</taxon>
        <taxon>Sciaenidae</taxon>
        <taxon>Larimichthys</taxon>
    </lineage>
</organism>
<gene>
    <name evidence="1" type="ORF">E3U43_014543</name>
</gene>
<dbReference type="Proteomes" id="UP000793456">
    <property type="component" value="Chromosome XVI"/>
</dbReference>
<protein>
    <submittedName>
        <fullName evidence="1">Uncharacterized protein</fullName>
    </submittedName>
</protein>
<accession>A0ACD3QP50</accession>
<keyword evidence="2" id="KW-1185">Reference proteome</keyword>
<evidence type="ECO:0000313" key="1">
    <source>
        <dbReference type="EMBL" id="TMS08996.1"/>
    </source>
</evidence>
<reference evidence="1" key="1">
    <citation type="submission" date="2018-11" db="EMBL/GenBank/DDBJ databases">
        <title>The sequence and de novo assembly of Larimichthys crocea genome using PacBio and Hi-C technologies.</title>
        <authorList>
            <person name="Xu P."/>
            <person name="Chen B."/>
            <person name="Zhou Z."/>
            <person name="Ke Q."/>
            <person name="Wu Y."/>
            <person name="Bai H."/>
            <person name="Pu F."/>
        </authorList>
    </citation>
    <scope>NUCLEOTIDE SEQUENCE</scope>
    <source>
        <tissue evidence="1">Muscle</tissue>
    </source>
</reference>